<evidence type="ECO:0000259" key="8">
    <source>
        <dbReference type="PROSITE" id="PS50112"/>
    </source>
</evidence>
<dbReference type="SUPFAM" id="SSF47384">
    <property type="entry name" value="Homodimeric domain of signal transducing histidine kinase"/>
    <property type="match status" value="1"/>
</dbReference>
<feature type="domain" description="PAS" evidence="8">
    <location>
        <begin position="16"/>
        <end position="52"/>
    </location>
</feature>
<dbReference type="SMART" id="SM00387">
    <property type="entry name" value="HATPase_c"/>
    <property type="match status" value="1"/>
</dbReference>
<evidence type="ECO:0000313" key="9">
    <source>
        <dbReference type="EMBL" id="MEN7547326.1"/>
    </source>
</evidence>
<evidence type="ECO:0000256" key="5">
    <source>
        <dbReference type="ARBA" id="ARBA00022777"/>
    </source>
</evidence>
<dbReference type="GO" id="GO:0006355">
    <property type="term" value="P:regulation of DNA-templated transcription"/>
    <property type="evidence" value="ECO:0007669"/>
    <property type="project" value="InterPro"/>
</dbReference>
<evidence type="ECO:0000256" key="3">
    <source>
        <dbReference type="ARBA" id="ARBA00022553"/>
    </source>
</evidence>
<sequence>MAINRFTPSVKLYGVFEEIVESSSDCTFIIHQSGKILYANNQAKILLGYTEDVELDGLEIWDLYPVSESHFMQNVAFRCARQMNQWKGDGILFTRKGNTIYVRQSLQYHKRSHDSVYFSLRIHDITEKKYKEDKREYYLNTLYKLSQAHPVYSGDFEETVALITKTAVETLGLDKASLWMYQEGKDIFQQTFAYDAKTGASEGAECISCKEHPQFKQTFEEQRIWVFHKINEDIRIAQYAKDYFNKYNIHSLIVVQFRAEGKFKGGLCCSFVDRYHTWTPREQDFISSLTDLLALCLEAQERKKAEQRTKQILKEHQLLNEQLLQREKELQHHLQEAVALKEKLAVNQEHYLSIAEVLPDLLFVIDSQGKFLEAYASEEISYYQKEQDFLGKKIDDIFPKPLSKKLNNTVQLASQSDEIQTVEYALRKPHSGELEWYEARVKKLKKSKYGENCLVATTRNVTEHKLKNLHLKKITQDLVSKNKDLEQFAYITSHDLRAPLANIQGLVNLIDADELNPDNQQLFSLLNTATENLDSVIKDINLILELKNDVKEVREWVSLNSLIQKVKESLKGQIQSTQASILTDFESIDEFFTIKSYVRSILYNLINNAIKYRQPDVPPVITIRTKKLTHNIFCLYISDNGLGIDLELHQKKLFGLYKRFHTHVGGKGLGLYLVKSQVDAIHGKISVESSLNQGTIFKICIPLSTEKKSIHEELTGTKC</sequence>
<dbReference type="Proteomes" id="UP001403385">
    <property type="component" value="Unassembled WGS sequence"/>
</dbReference>
<dbReference type="PROSITE" id="PS50112">
    <property type="entry name" value="PAS"/>
    <property type="match status" value="1"/>
</dbReference>
<dbReference type="SUPFAM" id="SSF55785">
    <property type="entry name" value="PYP-like sensor domain (PAS domain)"/>
    <property type="match status" value="2"/>
</dbReference>
<dbReference type="Gene3D" id="3.30.450.40">
    <property type="match status" value="1"/>
</dbReference>
<keyword evidence="3" id="KW-0597">Phosphoprotein</keyword>
<keyword evidence="4" id="KW-0808">Transferase</keyword>
<dbReference type="InterPro" id="IPR003594">
    <property type="entry name" value="HATPase_dom"/>
</dbReference>
<protein>
    <recommendedName>
        <fullName evidence="2">histidine kinase</fullName>
        <ecNumber evidence="2">2.7.13.3</ecNumber>
    </recommendedName>
</protein>
<proteinExistence type="predicted"/>
<gene>
    <name evidence="9" type="ORF">AAG747_05370</name>
</gene>
<dbReference type="PRINTS" id="PR00344">
    <property type="entry name" value="BCTRLSENSOR"/>
</dbReference>
<accession>A0AAW9S9E2</accession>
<dbReference type="RefSeq" id="WP_346820110.1">
    <property type="nucleotide sequence ID" value="NZ_JBDKWZ010000002.1"/>
</dbReference>
<evidence type="ECO:0000256" key="1">
    <source>
        <dbReference type="ARBA" id="ARBA00000085"/>
    </source>
</evidence>
<dbReference type="InterPro" id="IPR003018">
    <property type="entry name" value="GAF"/>
</dbReference>
<dbReference type="InterPro" id="IPR013656">
    <property type="entry name" value="PAS_4"/>
</dbReference>
<dbReference type="SMART" id="SM00091">
    <property type="entry name" value="PAS"/>
    <property type="match status" value="2"/>
</dbReference>
<dbReference type="Pfam" id="PF00512">
    <property type="entry name" value="HisKA"/>
    <property type="match status" value="1"/>
</dbReference>
<keyword evidence="6" id="KW-0175">Coiled coil</keyword>
<dbReference type="GO" id="GO:0000155">
    <property type="term" value="F:phosphorelay sensor kinase activity"/>
    <property type="evidence" value="ECO:0007669"/>
    <property type="project" value="InterPro"/>
</dbReference>
<evidence type="ECO:0000256" key="2">
    <source>
        <dbReference type="ARBA" id="ARBA00012438"/>
    </source>
</evidence>
<name>A0AAW9S9E2_9BACT</name>
<dbReference type="Gene3D" id="3.30.450.20">
    <property type="entry name" value="PAS domain"/>
    <property type="match status" value="2"/>
</dbReference>
<dbReference type="PANTHER" id="PTHR43304">
    <property type="entry name" value="PHYTOCHROME-LIKE PROTEIN CPH1"/>
    <property type="match status" value="1"/>
</dbReference>
<dbReference type="NCBIfam" id="TIGR00229">
    <property type="entry name" value="sensory_box"/>
    <property type="match status" value="2"/>
</dbReference>
<dbReference type="CDD" id="cd00082">
    <property type="entry name" value="HisKA"/>
    <property type="match status" value="1"/>
</dbReference>
<dbReference type="InterPro" id="IPR005467">
    <property type="entry name" value="His_kinase_dom"/>
</dbReference>
<dbReference type="SMART" id="SM00388">
    <property type="entry name" value="HisKA"/>
    <property type="match status" value="1"/>
</dbReference>
<comment type="caution">
    <text evidence="9">The sequence shown here is derived from an EMBL/GenBank/DDBJ whole genome shotgun (WGS) entry which is preliminary data.</text>
</comment>
<dbReference type="PROSITE" id="PS50109">
    <property type="entry name" value="HIS_KIN"/>
    <property type="match status" value="1"/>
</dbReference>
<feature type="coiled-coil region" evidence="6">
    <location>
        <begin position="302"/>
        <end position="343"/>
    </location>
</feature>
<evidence type="ECO:0000259" key="7">
    <source>
        <dbReference type="PROSITE" id="PS50109"/>
    </source>
</evidence>
<dbReference type="EC" id="2.7.13.3" evidence="2"/>
<dbReference type="InterPro" id="IPR036097">
    <property type="entry name" value="HisK_dim/P_sf"/>
</dbReference>
<dbReference type="Pfam" id="PF00989">
    <property type="entry name" value="PAS"/>
    <property type="match status" value="1"/>
</dbReference>
<dbReference type="InterPro" id="IPR036890">
    <property type="entry name" value="HATPase_C_sf"/>
</dbReference>
<dbReference type="InterPro" id="IPR003661">
    <property type="entry name" value="HisK_dim/P_dom"/>
</dbReference>
<dbReference type="CDD" id="cd00130">
    <property type="entry name" value="PAS"/>
    <property type="match status" value="2"/>
</dbReference>
<dbReference type="PANTHER" id="PTHR43304:SF1">
    <property type="entry name" value="PAC DOMAIN-CONTAINING PROTEIN"/>
    <property type="match status" value="1"/>
</dbReference>
<evidence type="ECO:0000256" key="6">
    <source>
        <dbReference type="SAM" id="Coils"/>
    </source>
</evidence>
<dbReference type="AlphaFoldDB" id="A0AAW9S9E2"/>
<comment type="catalytic activity">
    <reaction evidence="1">
        <text>ATP + protein L-histidine = ADP + protein N-phospho-L-histidine.</text>
        <dbReference type="EC" id="2.7.13.3"/>
    </reaction>
</comment>
<organism evidence="9 10">
    <name type="scientific">Rapidithrix thailandica</name>
    <dbReference type="NCBI Taxonomy" id="413964"/>
    <lineage>
        <taxon>Bacteria</taxon>
        <taxon>Pseudomonadati</taxon>
        <taxon>Bacteroidota</taxon>
        <taxon>Cytophagia</taxon>
        <taxon>Cytophagales</taxon>
        <taxon>Flammeovirgaceae</taxon>
        <taxon>Rapidithrix</taxon>
    </lineage>
</organism>
<dbReference type="SUPFAM" id="SSF55781">
    <property type="entry name" value="GAF domain-like"/>
    <property type="match status" value="1"/>
</dbReference>
<dbReference type="Gene3D" id="1.10.287.130">
    <property type="match status" value="1"/>
</dbReference>
<dbReference type="SUPFAM" id="SSF55874">
    <property type="entry name" value="ATPase domain of HSP90 chaperone/DNA topoisomerase II/histidine kinase"/>
    <property type="match status" value="1"/>
</dbReference>
<dbReference type="Gene3D" id="3.30.565.10">
    <property type="entry name" value="Histidine kinase-like ATPase, C-terminal domain"/>
    <property type="match status" value="1"/>
</dbReference>
<dbReference type="InterPro" id="IPR052162">
    <property type="entry name" value="Sensor_kinase/Photoreceptor"/>
</dbReference>
<dbReference type="EMBL" id="JBDKWZ010000002">
    <property type="protein sequence ID" value="MEN7547326.1"/>
    <property type="molecule type" value="Genomic_DNA"/>
</dbReference>
<reference evidence="9 10" key="1">
    <citation type="submission" date="2024-04" db="EMBL/GenBank/DDBJ databases">
        <title>Novel genus in family Flammeovirgaceae.</title>
        <authorList>
            <person name="Nguyen T.H."/>
            <person name="Vuong T.Q."/>
            <person name="Le H."/>
            <person name="Kim S.-G."/>
        </authorList>
    </citation>
    <scope>NUCLEOTIDE SEQUENCE [LARGE SCALE GENOMIC DNA]</scope>
    <source>
        <strain evidence="9 10">JCM 23209</strain>
    </source>
</reference>
<dbReference type="Pfam" id="PF01590">
    <property type="entry name" value="GAF"/>
    <property type="match status" value="1"/>
</dbReference>
<keyword evidence="10" id="KW-1185">Reference proteome</keyword>
<dbReference type="InterPro" id="IPR013767">
    <property type="entry name" value="PAS_fold"/>
</dbReference>
<dbReference type="InterPro" id="IPR000014">
    <property type="entry name" value="PAS"/>
</dbReference>
<dbReference type="InterPro" id="IPR035965">
    <property type="entry name" value="PAS-like_dom_sf"/>
</dbReference>
<evidence type="ECO:0000256" key="4">
    <source>
        <dbReference type="ARBA" id="ARBA00022679"/>
    </source>
</evidence>
<dbReference type="Pfam" id="PF02518">
    <property type="entry name" value="HATPase_c"/>
    <property type="match status" value="1"/>
</dbReference>
<keyword evidence="5" id="KW-0418">Kinase</keyword>
<dbReference type="InterPro" id="IPR004358">
    <property type="entry name" value="Sig_transdc_His_kin-like_C"/>
</dbReference>
<evidence type="ECO:0000313" key="10">
    <source>
        <dbReference type="Proteomes" id="UP001403385"/>
    </source>
</evidence>
<dbReference type="InterPro" id="IPR029016">
    <property type="entry name" value="GAF-like_dom_sf"/>
</dbReference>
<dbReference type="SMART" id="SM00065">
    <property type="entry name" value="GAF"/>
    <property type="match status" value="1"/>
</dbReference>
<dbReference type="Pfam" id="PF08448">
    <property type="entry name" value="PAS_4"/>
    <property type="match status" value="1"/>
</dbReference>
<feature type="domain" description="Histidine kinase" evidence="7">
    <location>
        <begin position="491"/>
        <end position="705"/>
    </location>
</feature>
<dbReference type="CDD" id="cd00075">
    <property type="entry name" value="HATPase"/>
    <property type="match status" value="1"/>
</dbReference>